<dbReference type="Proteomes" id="UP000780801">
    <property type="component" value="Unassembled WGS sequence"/>
</dbReference>
<sequence length="51" mass="6083">MINFVDHFTVRILGEVIPKGYDQPQGHVHSQYEIRNQDKKARAETWNWAEE</sequence>
<proteinExistence type="predicted"/>
<feature type="non-terminal residue" evidence="1">
    <location>
        <position position="51"/>
    </location>
</feature>
<keyword evidence="2" id="KW-1185">Reference proteome</keyword>
<protein>
    <submittedName>
        <fullName evidence="1">Uncharacterized protein</fullName>
    </submittedName>
</protein>
<gene>
    <name evidence="1" type="ORF">BGW38_005299</name>
</gene>
<dbReference type="EMBL" id="JAABOA010000336">
    <property type="protein sequence ID" value="KAF9584756.1"/>
    <property type="molecule type" value="Genomic_DNA"/>
</dbReference>
<evidence type="ECO:0000313" key="2">
    <source>
        <dbReference type="Proteomes" id="UP000780801"/>
    </source>
</evidence>
<organism evidence="1 2">
    <name type="scientific">Lunasporangiospora selenospora</name>
    <dbReference type="NCBI Taxonomy" id="979761"/>
    <lineage>
        <taxon>Eukaryota</taxon>
        <taxon>Fungi</taxon>
        <taxon>Fungi incertae sedis</taxon>
        <taxon>Mucoromycota</taxon>
        <taxon>Mortierellomycotina</taxon>
        <taxon>Mortierellomycetes</taxon>
        <taxon>Mortierellales</taxon>
        <taxon>Mortierellaceae</taxon>
        <taxon>Lunasporangiospora</taxon>
    </lineage>
</organism>
<dbReference type="AlphaFoldDB" id="A0A9P6KH49"/>
<name>A0A9P6KH49_9FUNG</name>
<evidence type="ECO:0000313" key="1">
    <source>
        <dbReference type="EMBL" id="KAF9584756.1"/>
    </source>
</evidence>
<accession>A0A9P6KH49</accession>
<reference evidence="1" key="1">
    <citation type="journal article" date="2020" name="Fungal Divers.">
        <title>Resolving the Mortierellaceae phylogeny through synthesis of multi-gene phylogenetics and phylogenomics.</title>
        <authorList>
            <person name="Vandepol N."/>
            <person name="Liber J."/>
            <person name="Desiro A."/>
            <person name="Na H."/>
            <person name="Kennedy M."/>
            <person name="Barry K."/>
            <person name="Grigoriev I.V."/>
            <person name="Miller A.N."/>
            <person name="O'Donnell K."/>
            <person name="Stajich J.E."/>
            <person name="Bonito G."/>
        </authorList>
    </citation>
    <scope>NUCLEOTIDE SEQUENCE</scope>
    <source>
        <strain evidence="1">KOD1015</strain>
    </source>
</reference>
<comment type="caution">
    <text evidence="1">The sequence shown here is derived from an EMBL/GenBank/DDBJ whole genome shotgun (WGS) entry which is preliminary data.</text>
</comment>